<dbReference type="CDD" id="cd02136">
    <property type="entry name" value="PnbA_NfnB-like"/>
    <property type="match status" value="1"/>
</dbReference>
<organism evidence="7 8">
    <name type="scientific">Pseudomonas fulva</name>
    <dbReference type="NCBI Taxonomy" id="47880"/>
    <lineage>
        <taxon>Bacteria</taxon>
        <taxon>Pseudomonadati</taxon>
        <taxon>Pseudomonadota</taxon>
        <taxon>Gammaproteobacteria</taxon>
        <taxon>Pseudomonadales</taxon>
        <taxon>Pseudomonadaceae</taxon>
        <taxon>Pseudomonas</taxon>
    </lineage>
</organism>
<keyword evidence="3" id="KW-0285">Flavoprotein</keyword>
<dbReference type="OrthoDB" id="9784375at2"/>
<dbReference type="Gene3D" id="3.40.109.10">
    <property type="entry name" value="NADH Oxidase"/>
    <property type="match status" value="1"/>
</dbReference>
<evidence type="ECO:0000313" key="7">
    <source>
        <dbReference type="EMBL" id="KIP91141.1"/>
    </source>
</evidence>
<dbReference type="PANTHER" id="PTHR43673">
    <property type="entry name" value="NAD(P)H NITROREDUCTASE YDGI-RELATED"/>
    <property type="match status" value="1"/>
</dbReference>
<dbReference type="Proteomes" id="UP000032068">
    <property type="component" value="Unassembled WGS sequence"/>
</dbReference>
<dbReference type="AlphaFoldDB" id="A0A0D0JWE5"/>
<evidence type="ECO:0000256" key="3">
    <source>
        <dbReference type="ARBA" id="ARBA00022630"/>
    </source>
</evidence>
<dbReference type="Pfam" id="PF00881">
    <property type="entry name" value="Nitroreductase"/>
    <property type="match status" value="1"/>
</dbReference>
<feature type="domain" description="Nitroreductase" evidence="6">
    <location>
        <begin position="7"/>
        <end position="197"/>
    </location>
</feature>
<accession>A0A0D0JWE5</accession>
<evidence type="ECO:0000256" key="2">
    <source>
        <dbReference type="ARBA" id="ARBA00007118"/>
    </source>
</evidence>
<sequence length="222" mass="25472">MNVSQALRERRSTRAFLDRPVATELLRGLLEQAARAPSSGNLQPWRIHVLQGEALERFRQHIALRLQDDPQPDPADYPVYPQPLQEPYRTSRFEVGEQMYALLGIGREDKAARLAWFARNFRFFEAPCALFFSVDRCMGPGQWADLGMYQQSLMLLLKEHGLDSCPQACWARYHLSVERFLQIPAEHMLHCAIAVGYADPEAPVNRLVSERLPLEAFCTFVE</sequence>
<gene>
    <name evidence="7" type="ORF">RU08_22475</name>
</gene>
<dbReference type="PANTHER" id="PTHR43673:SF2">
    <property type="entry name" value="NITROREDUCTASE"/>
    <property type="match status" value="1"/>
</dbReference>
<dbReference type="GO" id="GO:0016491">
    <property type="term" value="F:oxidoreductase activity"/>
    <property type="evidence" value="ECO:0007669"/>
    <property type="project" value="UniProtKB-KW"/>
</dbReference>
<comment type="similarity">
    <text evidence="2">Belongs to the nitroreductase family.</text>
</comment>
<protein>
    <submittedName>
        <fullName evidence="7">NADH dehydrogenase</fullName>
    </submittedName>
</protein>
<evidence type="ECO:0000259" key="6">
    <source>
        <dbReference type="Pfam" id="PF00881"/>
    </source>
</evidence>
<reference evidence="7 8" key="1">
    <citation type="submission" date="2014-12" db="EMBL/GenBank/DDBJ databases">
        <title>16Stimator: statistical estimation of ribosomal gene copy numbers from draft genome assemblies.</title>
        <authorList>
            <person name="Perisin M.A."/>
            <person name="Vetter M."/>
            <person name="Gilbert J.A."/>
            <person name="Bergelson J."/>
        </authorList>
    </citation>
    <scope>NUCLEOTIDE SEQUENCE [LARGE SCALE GENOMIC DNA]</scope>
    <source>
        <strain evidence="7 8">MEJ086</strain>
    </source>
</reference>
<name>A0A0D0JWE5_9PSED</name>
<dbReference type="SUPFAM" id="SSF55469">
    <property type="entry name" value="FMN-dependent nitroreductase-like"/>
    <property type="match status" value="1"/>
</dbReference>
<comment type="cofactor">
    <cofactor evidence="1">
        <name>FMN</name>
        <dbReference type="ChEBI" id="CHEBI:58210"/>
    </cofactor>
</comment>
<dbReference type="InterPro" id="IPR029479">
    <property type="entry name" value="Nitroreductase"/>
</dbReference>
<dbReference type="EMBL" id="JXQW01000093">
    <property type="protein sequence ID" value="KIP91141.1"/>
    <property type="molecule type" value="Genomic_DNA"/>
</dbReference>
<comment type="caution">
    <text evidence="7">The sequence shown here is derived from an EMBL/GenBank/DDBJ whole genome shotgun (WGS) entry which is preliminary data.</text>
</comment>
<keyword evidence="5" id="KW-0560">Oxidoreductase</keyword>
<proteinExistence type="inferred from homology"/>
<evidence type="ECO:0000313" key="8">
    <source>
        <dbReference type="Proteomes" id="UP000032068"/>
    </source>
</evidence>
<dbReference type="RefSeq" id="WP_042556100.1">
    <property type="nucleotide sequence ID" value="NZ_JXQW01000093.1"/>
</dbReference>
<evidence type="ECO:0000256" key="5">
    <source>
        <dbReference type="ARBA" id="ARBA00023002"/>
    </source>
</evidence>
<dbReference type="InterPro" id="IPR000415">
    <property type="entry name" value="Nitroreductase-like"/>
</dbReference>
<evidence type="ECO:0000256" key="4">
    <source>
        <dbReference type="ARBA" id="ARBA00022643"/>
    </source>
</evidence>
<evidence type="ECO:0000256" key="1">
    <source>
        <dbReference type="ARBA" id="ARBA00001917"/>
    </source>
</evidence>
<keyword evidence="4" id="KW-0288">FMN</keyword>